<dbReference type="PANTHER" id="PTHR12526">
    <property type="entry name" value="GLYCOSYLTRANSFERASE"/>
    <property type="match status" value="1"/>
</dbReference>
<dbReference type="SUPFAM" id="SSF53756">
    <property type="entry name" value="UDP-Glycosyltransferase/glycogen phosphorylase"/>
    <property type="match status" value="1"/>
</dbReference>
<protein>
    <submittedName>
        <fullName evidence="3">Glycosyltransferase</fullName>
    </submittedName>
</protein>
<dbReference type="Pfam" id="PF13439">
    <property type="entry name" value="Glyco_transf_4"/>
    <property type="match status" value="1"/>
</dbReference>
<evidence type="ECO:0000259" key="1">
    <source>
        <dbReference type="Pfam" id="PF00534"/>
    </source>
</evidence>
<dbReference type="GO" id="GO:0016740">
    <property type="term" value="F:transferase activity"/>
    <property type="evidence" value="ECO:0007669"/>
    <property type="project" value="UniProtKB-KW"/>
</dbReference>
<name>A0A4Q7EHU4_9CYAN</name>
<keyword evidence="3" id="KW-0808">Transferase</keyword>
<proteinExistence type="predicted"/>
<dbReference type="PANTHER" id="PTHR12526:SF630">
    <property type="entry name" value="GLYCOSYLTRANSFERASE"/>
    <property type="match status" value="1"/>
</dbReference>
<keyword evidence="4" id="KW-1185">Reference proteome</keyword>
<dbReference type="AlphaFoldDB" id="A0A4Q7EHU4"/>
<reference evidence="3 4" key="1">
    <citation type="submission" date="2018-11" db="EMBL/GenBank/DDBJ databases">
        <title>Whole genome sequencing of an environmental sample.</title>
        <authorList>
            <person name="Sarangi A.N."/>
            <person name="Singh D."/>
            <person name="Tripathy S."/>
        </authorList>
    </citation>
    <scope>NUCLEOTIDE SEQUENCE [LARGE SCALE GENOMIC DNA]</scope>
    <source>
        <strain evidence="3 4">Lakshadweep</strain>
    </source>
</reference>
<dbReference type="Pfam" id="PF00534">
    <property type="entry name" value="Glycos_transf_1"/>
    <property type="match status" value="1"/>
</dbReference>
<dbReference type="EMBL" id="QVFV01000001">
    <property type="protein sequence ID" value="RZM82608.1"/>
    <property type="molecule type" value="Genomic_DNA"/>
</dbReference>
<comment type="caution">
    <text evidence="3">The sequence shown here is derived from an EMBL/GenBank/DDBJ whole genome shotgun (WGS) entry which is preliminary data.</text>
</comment>
<sequence>MMKIVLVITGLEIGGAEMMLLKILENLSQEFSPEVVSLTTFGKVGHSIQALGIPVTALDMKLGISTLITLVKLVRLLRAKRPHIVHTWMYHADLVGGLAARLAKVPIVIWNIRHSNFASQKTKLTTKLVIQICTKLSYFIPDCIQCCSINARDIHIELGYDADKFIVIPNGFDLQRFYPNPQARKRIRQELNLSSSNMLVGMIGRFHPQKNHLAFFRAMSHVYCKLPKIHLLLAGKNINSGNLCLMAYIHETGVKAIVHLLDERDDTPDLMASLDLLVLSSSEGEAFPNVVGEAMACAVPCVVTDVGDSAYIVANTGKIVDANDEMQLMQAILSVLNLSESERMTLGRMARQRIETLFDIRQITQQYQDLYLQQCSKLNLDDQEWPLSSEN</sequence>
<organism evidence="3 4">
    <name type="scientific">Leptolyngbya iicbica LK</name>
    <dbReference type="NCBI Taxonomy" id="2294035"/>
    <lineage>
        <taxon>Bacteria</taxon>
        <taxon>Bacillati</taxon>
        <taxon>Cyanobacteriota</taxon>
        <taxon>Cyanophyceae</taxon>
        <taxon>Leptolyngbyales</taxon>
        <taxon>Leptolyngbyaceae</taxon>
        <taxon>Leptolyngbya group</taxon>
        <taxon>Leptolyngbya</taxon>
        <taxon>Leptolyngbya iicbica</taxon>
    </lineage>
</organism>
<dbReference type="InterPro" id="IPR028098">
    <property type="entry name" value="Glyco_trans_4-like_N"/>
</dbReference>
<dbReference type="InterPro" id="IPR001296">
    <property type="entry name" value="Glyco_trans_1"/>
</dbReference>
<feature type="domain" description="Glycosyl transferase family 1" evidence="1">
    <location>
        <begin position="184"/>
        <end position="352"/>
    </location>
</feature>
<evidence type="ECO:0000313" key="3">
    <source>
        <dbReference type="EMBL" id="RZM82608.1"/>
    </source>
</evidence>
<evidence type="ECO:0000313" key="4">
    <source>
        <dbReference type="Proteomes" id="UP000292459"/>
    </source>
</evidence>
<dbReference type="Gene3D" id="3.40.50.2000">
    <property type="entry name" value="Glycogen Phosphorylase B"/>
    <property type="match status" value="2"/>
</dbReference>
<gene>
    <name evidence="3" type="ORF">DYY88_05070</name>
</gene>
<evidence type="ECO:0000259" key="2">
    <source>
        <dbReference type="Pfam" id="PF13439"/>
    </source>
</evidence>
<dbReference type="OrthoDB" id="9787617at2"/>
<accession>A0A4Q7EHU4</accession>
<feature type="domain" description="Glycosyltransferase subfamily 4-like N-terminal" evidence="2">
    <location>
        <begin position="13"/>
        <end position="176"/>
    </location>
</feature>
<dbReference type="Proteomes" id="UP000292459">
    <property type="component" value="Unassembled WGS sequence"/>
</dbReference>